<evidence type="ECO:0000313" key="2">
    <source>
        <dbReference type="EMBL" id="KAK6589788.1"/>
    </source>
</evidence>
<dbReference type="Proteomes" id="UP001311799">
    <property type="component" value="Unassembled WGS sequence"/>
</dbReference>
<keyword evidence="1" id="KW-0175">Coiled coil</keyword>
<protein>
    <recommendedName>
        <fullName evidence="4">Kinetochore protein Spc24</fullName>
    </recommendedName>
</protein>
<gene>
    <name evidence="2" type="ORF">RS030_1170</name>
</gene>
<name>A0AAV9XYY4_9CRYT</name>
<sequence length="220" mass="25801">MSETLQEYAINRKSMSKTSISPLVSENSKEIVLLTQEMSNIFENIDEENNILNKMVNEILDLEKFITLTREKLDLIIKDIKSTEDSYIRELENIRNNKTNFSENDRISIVEENNKCAIITSRCEEIEKELSNIHDKYALLLEKKKQLLKSMKNSEEILQAKKKMYQSISMISWSLISDSFIQGHFIPVNSPIRTESFQLEIGEYRKVSNAEYLWSEIEKF</sequence>
<proteinExistence type="predicted"/>
<evidence type="ECO:0000313" key="3">
    <source>
        <dbReference type="Proteomes" id="UP001311799"/>
    </source>
</evidence>
<dbReference type="EMBL" id="JAWDEY010000011">
    <property type="protein sequence ID" value="KAK6589788.1"/>
    <property type="molecule type" value="Genomic_DNA"/>
</dbReference>
<evidence type="ECO:0008006" key="4">
    <source>
        <dbReference type="Google" id="ProtNLM"/>
    </source>
</evidence>
<dbReference type="AlphaFoldDB" id="A0AAV9XYY4"/>
<evidence type="ECO:0000256" key="1">
    <source>
        <dbReference type="SAM" id="Coils"/>
    </source>
</evidence>
<keyword evidence="3" id="KW-1185">Reference proteome</keyword>
<feature type="coiled-coil region" evidence="1">
    <location>
        <begin position="77"/>
        <end position="161"/>
    </location>
</feature>
<accession>A0AAV9XYY4</accession>
<reference evidence="2 3" key="1">
    <citation type="submission" date="2023-10" db="EMBL/GenBank/DDBJ databases">
        <title>Comparative genomics analysis reveals potential genetic determinants of host preference in Cryptosporidium xiaoi.</title>
        <authorList>
            <person name="Xiao L."/>
            <person name="Li J."/>
        </authorList>
    </citation>
    <scope>NUCLEOTIDE SEQUENCE [LARGE SCALE GENOMIC DNA]</scope>
    <source>
        <strain evidence="2 3">52996</strain>
    </source>
</reference>
<organism evidence="2 3">
    <name type="scientific">Cryptosporidium xiaoi</name>
    <dbReference type="NCBI Taxonomy" id="659607"/>
    <lineage>
        <taxon>Eukaryota</taxon>
        <taxon>Sar</taxon>
        <taxon>Alveolata</taxon>
        <taxon>Apicomplexa</taxon>
        <taxon>Conoidasida</taxon>
        <taxon>Coccidia</taxon>
        <taxon>Eucoccidiorida</taxon>
        <taxon>Eimeriorina</taxon>
        <taxon>Cryptosporidiidae</taxon>
        <taxon>Cryptosporidium</taxon>
    </lineage>
</organism>
<comment type="caution">
    <text evidence="2">The sequence shown here is derived from an EMBL/GenBank/DDBJ whole genome shotgun (WGS) entry which is preliminary data.</text>
</comment>